<dbReference type="SUPFAM" id="SSF52540">
    <property type="entry name" value="P-loop containing nucleoside triphosphate hydrolases"/>
    <property type="match status" value="1"/>
</dbReference>
<evidence type="ECO:0000256" key="5">
    <source>
        <dbReference type="SAM" id="Phobius"/>
    </source>
</evidence>
<name>A0ABU0ECJ1_9CELL</name>
<dbReference type="InterPro" id="IPR050625">
    <property type="entry name" value="ParA/MinD_ATPase"/>
</dbReference>
<organism evidence="7 8">
    <name type="scientific">Cellulomonas humilata</name>
    <dbReference type="NCBI Taxonomy" id="144055"/>
    <lineage>
        <taxon>Bacteria</taxon>
        <taxon>Bacillati</taxon>
        <taxon>Actinomycetota</taxon>
        <taxon>Actinomycetes</taxon>
        <taxon>Micrococcales</taxon>
        <taxon>Cellulomonadaceae</taxon>
        <taxon>Cellulomonas</taxon>
    </lineage>
</organism>
<feature type="domain" description="Response regulatory" evidence="6">
    <location>
        <begin position="4"/>
        <end position="121"/>
    </location>
</feature>
<dbReference type="InterPro" id="IPR001789">
    <property type="entry name" value="Sig_transdc_resp-reg_receiver"/>
</dbReference>
<dbReference type="SUPFAM" id="SSF52172">
    <property type="entry name" value="CheY-like"/>
    <property type="match status" value="1"/>
</dbReference>
<comment type="caution">
    <text evidence="7">The sequence shown here is derived from an EMBL/GenBank/DDBJ whole genome shotgun (WGS) entry which is preliminary data.</text>
</comment>
<evidence type="ECO:0000313" key="8">
    <source>
        <dbReference type="Proteomes" id="UP001239626"/>
    </source>
</evidence>
<evidence type="ECO:0000256" key="1">
    <source>
        <dbReference type="ARBA" id="ARBA00022741"/>
    </source>
</evidence>
<keyword evidence="8" id="KW-1185">Reference proteome</keyword>
<dbReference type="EMBL" id="JAUSVB010000002">
    <property type="protein sequence ID" value="MDQ0372979.1"/>
    <property type="molecule type" value="Genomic_DNA"/>
</dbReference>
<protein>
    <submittedName>
        <fullName evidence="7">Pilus assembly protein CpaE</fullName>
    </submittedName>
</protein>
<dbReference type="Gene3D" id="3.40.50.2300">
    <property type="match status" value="1"/>
</dbReference>
<dbReference type="RefSeq" id="WP_307490791.1">
    <property type="nucleotide sequence ID" value="NZ_JAUSVB010000002.1"/>
</dbReference>
<feature type="region of interest" description="Disordered" evidence="4">
    <location>
        <begin position="385"/>
        <end position="406"/>
    </location>
</feature>
<dbReference type="InterPro" id="IPR011006">
    <property type="entry name" value="CheY-like_superfamily"/>
</dbReference>
<evidence type="ECO:0000313" key="7">
    <source>
        <dbReference type="EMBL" id="MDQ0372979.1"/>
    </source>
</evidence>
<keyword evidence="5" id="KW-1133">Transmembrane helix</keyword>
<evidence type="ECO:0000256" key="4">
    <source>
        <dbReference type="SAM" id="MobiDB-lite"/>
    </source>
</evidence>
<dbReference type="InterPro" id="IPR027417">
    <property type="entry name" value="P-loop_NTPase"/>
</dbReference>
<sequence length="519" mass="53997">MTIKLVLASPNDSTAEHITQVLAEADSISLMQVVREASDVSDALERSPDTDILVVDARLDGGRGLAVARSIASASPLLGIVMLVDQAGPEQFAAAMESGARSVISSASSLAEIVSRLETVAQWVTAARSAVGSDSTLGRGGRVIAVAGAKGGVGTSAVALLLAQSLLGTRTVGLVDFDLQSGDLAAYLGVHTRRSVVDLVDIAGEMSGRILRETSYDVPGGLRLLSAPNDGEREEEMTPRAARAVVSALRFQYDVSIVDVGSHLTEATASVLEEADLTLLVVTPDLPALRSARRTLAMWERLMVRSRSGVQVVLNRQNRRSEVTETLAVRIIETPIDASVPDGGAAFESAMNTASIATAVGPAHTAVAKLGEQILRVPTLEPGDLGEAEPAVPASRGQRRRLRAGSSSGQIAVETPVVFTIAIIVFLLCAQGVAWGTGFLFARNAASEGARTVGVMPYGPDAVALATRDATDELVGPWRREADVTVGPDSVVVRIGAPVVIPGVSLSSTVSVPVQRDDA</sequence>
<dbReference type="PROSITE" id="PS50110">
    <property type="entry name" value="RESPONSE_REGULATORY"/>
    <property type="match status" value="1"/>
</dbReference>
<dbReference type="PANTHER" id="PTHR43384:SF6">
    <property type="entry name" value="SEPTUM SITE-DETERMINING PROTEIN MIND HOMOLOG, CHLOROPLASTIC"/>
    <property type="match status" value="1"/>
</dbReference>
<accession>A0ABU0ECJ1</accession>
<keyword evidence="2" id="KW-0067">ATP-binding</keyword>
<dbReference type="Pfam" id="PF13614">
    <property type="entry name" value="AAA_31"/>
    <property type="match status" value="1"/>
</dbReference>
<keyword evidence="5" id="KW-0812">Transmembrane</keyword>
<keyword evidence="5" id="KW-0472">Membrane</keyword>
<feature type="transmembrane region" description="Helical" evidence="5">
    <location>
        <begin position="417"/>
        <end position="442"/>
    </location>
</feature>
<evidence type="ECO:0000256" key="3">
    <source>
        <dbReference type="PROSITE-ProRule" id="PRU00169"/>
    </source>
</evidence>
<keyword evidence="3" id="KW-0597">Phosphoprotein</keyword>
<dbReference type="Proteomes" id="UP001239626">
    <property type="component" value="Unassembled WGS sequence"/>
</dbReference>
<proteinExistence type="predicted"/>
<reference evidence="7 8" key="1">
    <citation type="submission" date="2023-07" db="EMBL/GenBank/DDBJ databases">
        <title>Sorghum-associated microbial communities from plants grown in Nebraska, USA.</title>
        <authorList>
            <person name="Schachtman D."/>
        </authorList>
    </citation>
    <scope>NUCLEOTIDE SEQUENCE [LARGE SCALE GENOMIC DNA]</scope>
    <source>
        <strain evidence="7 8">BE332</strain>
    </source>
</reference>
<evidence type="ECO:0000259" key="6">
    <source>
        <dbReference type="PROSITE" id="PS50110"/>
    </source>
</evidence>
<dbReference type="Pfam" id="PF00072">
    <property type="entry name" value="Response_reg"/>
    <property type="match status" value="1"/>
</dbReference>
<evidence type="ECO:0000256" key="2">
    <source>
        <dbReference type="ARBA" id="ARBA00022840"/>
    </source>
</evidence>
<dbReference type="Gene3D" id="3.40.50.300">
    <property type="entry name" value="P-loop containing nucleotide triphosphate hydrolases"/>
    <property type="match status" value="1"/>
</dbReference>
<gene>
    <name evidence="7" type="ORF">J2X26_001290</name>
</gene>
<keyword evidence="1" id="KW-0547">Nucleotide-binding</keyword>
<dbReference type="InterPro" id="IPR025669">
    <property type="entry name" value="AAA_dom"/>
</dbReference>
<dbReference type="PANTHER" id="PTHR43384">
    <property type="entry name" value="SEPTUM SITE-DETERMINING PROTEIN MIND HOMOLOG, CHLOROPLASTIC-RELATED"/>
    <property type="match status" value="1"/>
</dbReference>
<feature type="modified residue" description="4-aspartylphosphate" evidence="3">
    <location>
        <position position="56"/>
    </location>
</feature>